<organism evidence="10 11">
    <name type="scientific">Amycolatopsis acidicola</name>
    <dbReference type="NCBI Taxonomy" id="2596893"/>
    <lineage>
        <taxon>Bacteria</taxon>
        <taxon>Bacillati</taxon>
        <taxon>Actinomycetota</taxon>
        <taxon>Actinomycetes</taxon>
        <taxon>Pseudonocardiales</taxon>
        <taxon>Pseudonocardiaceae</taxon>
        <taxon>Amycolatopsis</taxon>
    </lineage>
</organism>
<comment type="cofactor">
    <cofactor evidence="1 6">
        <name>FAD</name>
        <dbReference type="ChEBI" id="CHEBI:57692"/>
    </cofactor>
</comment>
<dbReference type="InterPro" id="IPR006089">
    <property type="entry name" value="Acyl-CoA_DH_CS"/>
</dbReference>
<dbReference type="Gene3D" id="1.10.540.10">
    <property type="entry name" value="Acyl-CoA dehydrogenase/oxidase, N-terminal domain"/>
    <property type="match status" value="1"/>
</dbReference>
<evidence type="ECO:0000256" key="5">
    <source>
        <dbReference type="ARBA" id="ARBA00023002"/>
    </source>
</evidence>
<evidence type="ECO:0000259" key="7">
    <source>
        <dbReference type="Pfam" id="PF00441"/>
    </source>
</evidence>
<dbReference type="PIRSF" id="PIRSF016578">
    <property type="entry name" value="HsaA"/>
    <property type="match status" value="1"/>
</dbReference>
<dbReference type="Proteomes" id="UP000319769">
    <property type="component" value="Unassembled WGS sequence"/>
</dbReference>
<dbReference type="GO" id="GO:0050660">
    <property type="term" value="F:flavin adenine dinucleotide binding"/>
    <property type="evidence" value="ECO:0007669"/>
    <property type="project" value="InterPro"/>
</dbReference>
<keyword evidence="4 6" id="KW-0274">FAD</keyword>
<dbReference type="RefSeq" id="WP_144754707.1">
    <property type="nucleotide sequence ID" value="NZ_VMNW02000021.1"/>
</dbReference>
<evidence type="ECO:0000313" key="10">
    <source>
        <dbReference type="EMBL" id="KAA9160490.1"/>
    </source>
</evidence>
<evidence type="ECO:0000256" key="1">
    <source>
        <dbReference type="ARBA" id="ARBA00001974"/>
    </source>
</evidence>
<dbReference type="SUPFAM" id="SSF47203">
    <property type="entry name" value="Acyl-CoA dehydrogenase C-terminal domain-like"/>
    <property type="match status" value="1"/>
</dbReference>
<keyword evidence="5 6" id="KW-0560">Oxidoreductase</keyword>
<dbReference type="Gene3D" id="1.20.140.10">
    <property type="entry name" value="Butyryl-CoA Dehydrogenase, subunit A, domain 3"/>
    <property type="match status" value="1"/>
</dbReference>
<dbReference type="InterPro" id="IPR046373">
    <property type="entry name" value="Acyl-CoA_Oxase/DH_mid-dom_sf"/>
</dbReference>
<dbReference type="PROSITE" id="PS00073">
    <property type="entry name" value="ACYL_COA_DH_2"/>
    <property type="match status" value="1"/>
</dbReference>
<dbReference type="PANTHER" id="PTHR43884:SF12">
    <property type="entry name" value="ISOVALERYL-COA DEHYDROGENASE, MITOCHONDRIAL-RELATED"/>
    <property type="match status" value="1"/>
</dbReference>
<sequence length="385" mass="41370">MSSVWQGLTEEQTALAEALRDFCRRECGTREKRAELTADGEAHSDVVYAKLAEAGYLGIAIPEEYGGAGGDLMDQCILHEELYRGLAPVHAIGGTHTVAGIFKRYGTEEQKKEVLGAIAGGAPMSISISEPEAGSDAANIACQAVRRGAEFVINGQKTWCSAAQHATGILLVARTARAEKRHEGLSMFYLPADTPGLEIRPIETMGGPLVNDLYFTDVVLPESALVGKEGDGWRQLMAGLNGERVVAAAEALGMAARTFGDLLEYVKVRKQFGQAIGSFQALRHRIADLAIEIEAARALQYSTVRRVQAAAEPADVLVRLTSMTKVKVTETAKQTALEGVQLMGGYGYAVEYGMEKHLRDAVAPTIYAGTNEIQREVISSSLGLR</sequence>
<dbReference type="InterPro" id="IPR006091">
    <property type="entry name" value="Acyl-CoA_Oxase/DH_mid-dom"/>
</dbReference>
<evidence type="ECO:0000313" key="11">
    <source>
        <dbReference type="Proteomes" id="UP000319769"/>
    </source>
</evidence>
<comment type="caution">
    <text evidence="10">The sequence shown here is derived from an EMBL/GenBank/DDBJ whole genome shotgun (WGS) entry which is preliminary data.</text>
</comment>
<dbReference type="Pfam" id="PF02771">
    <property type="entry name" value="Acyl-CoA_dh_N"/>
    <property type="match status" value="1"/>
</dbReference>
<accession>A0A5N0V5V4</accession>
<dbReference type="InterPro" id="IPR036250">
    <property type="entry name" value="AcylCo_DH-like_C"/>
</dbReference>
<dbReference type="PANTHER" id="PTHR43884">
    <property type="entry name" value="ACYL-COA DEHYDROGENASE"/>
    <property type="match status" value="1"/>
</dbReference>
<dbReference type="EMBL" id="VMNW02000021">
    <property type="protein sequence ID" value="KAA9160490.1"/>
    <property type="molecule type" value="Genomic_DNA"/>
</dbReference>
<dbReference type="InterPro" id="IPR009075">
    <property type="entry name" value="AcylCo_DH/oxidase_C"/>
</dbReference>
<dbReference type="GO" id="GO:0003995">
    <property type="term" value="F:acyl-CoA dehydrogenase activity"/>
    <property type="evidence" value="ECO:0007669"/>
    <property type="project" value="InterPro"/>
</dbReference>
<dbReference type="OrthoDB" id="3205875at2"/>
<reference evidence="10" key="1">
    <citation type="submission" date="2019-09" db="EMBL/GenBank/DDBJ databases">
        <authorList>
            <person name="Teo W.F.A."/>
            <person name="Duangmal K."/>
        </authorList>
    </citation>
    <scope>NUCLEOTIDE SEQUENCE [LARGE SCALE GENOMIC DNA]</scope>
    <source>
        <strain evidence="10">K81G1</strain>
    </source>
</reference>
<proteinExistence type="inferred from homology"/>
<feature type="domain" description="Acyl-CoA dehydrogenase/oxidase N-terminal" evidence="9">
    <location>
        <begin position="9"/>
        <end position="121"/>
    </location>
</feature>
<keyword evidence="3 6" id="KW-0285">Flavoprotein</keyword>
<dbReference type="InterPro" id="IPR037069">
    <property type="entry name" value="AcylCoA_DH/ox_N_sf"/>
</dbReference>
<feature type="domain" description="Acyl-CoA dehydrogenase/oxidase C-terminal" evidence="7">
    <location>
        <begin position="230"/>
        <end position="381"/>
    </location>
</feature>
<keyword evidence="11" id="KW-1185">Reference proteome</keyword>
<dbReference type="AlphaFoldDB" id="A0A5N0V5V4"/>
<dbReference type="FunFam" id="1.20.140.10:FF:000001">
    <property type="entry name" value="Acyl-CoA dehydrogenase"/>
    <property type="match status" value="1"/>
</dbReference>
<dbReference type="FunFam" id="2.40.110.10:FF:000002">
    <property type="entry name" value="Acyl-CoA dehydrogenase fadE12"/>
    <property type="match status" value="1"/>
</dbReference>
<dbReference type="Gene3D" id="2.40.110.10">
    <property type="entry name" value="Butyryl-CoA Dehydrogenase, subunit A, domain 2"/>
    <property type="match status" value="1"/>
</dbReference>
<dbReference type="InterPro" id="IPR013786">
    <property type="entry name" value="AcylCoA_DH/ox_N"/>
</dbReference>
<dbReference type="Pfam" id="PF02770">
    <property type="entry name" value="Acyl-CoA_dh_M"/>
    <property type="match status" value="1"/>
</dbReference>
<dbReference type="SUPFAM" id="SSF56645">
    <property type="entry name" value="Acyl-CoA dehydrogenase NM domain-like"/>
    <property type="match status" value="1"/>
</dbReference>
<evidence type="ECO:0000256" key="4">
    <source>
        <dbReference type="ARBA" id="ARBA00022827"/>
    </source>
</evidence>
<gene>
    <name evidence="10" type="ORF">FPZ12_016785</name>
</gene>
<protein>
    <submittedName>
        <fullName evidence="10">Acyl-CoA dehydrogenase</fullName>
    </submittedName>
</protein>
<dbReference type="Pfam" id="PF00441">
    <property type="entry name" value="Acyl-CoA_dh_1"/>
    <property type="match status" value="1"/>
</dbReference>
<evidence type="ECO:0000256" key="2">
    <source>
        <dbReference type="ARBA" id="ARBA00009347"/>
    </source>
</evidence>
<feature type="domain" description="Acyl-CoA oxidase/dehydrogenase middle" evidence="8">
    <location>
        <begin position="126"/>
        <end position="218"/>
    </location>
</feature>
<evidence type="ECO:0000259" key="8">
    <source>
        <dbReference type="Pfam" id="PF02770"/>
    </source>
</evidence>
<evidence type="ECO:0000256" key="6">
    <source>
        <dbReference type="RuleBase" id="RU362125"/>
    </source>
</evidence>
<dbReference type="InterPro" id="IPR009100">
    <property type="entry name" value="AcylCoA_DH/oxidase_NM_dom_sf"/>
</dbReference>
<evidence type="ECO:0000256" key="3">
    <source>
        <dbReference type="ARBA" id="ARBA00022630"/>
    </source>
</evidence>
<evidence type="ECO:0000259" key="9">
    <source>
        <dbReference type="Pfam" id="PF02771"/>
    </source>
</evidence>
<comment type="similarity">
    <text evidence="2 6">Belongs to the acyl-CoA dehydrogenase family.</text>
</comment>
<name>A0A5N0V5V4_9PSEU</name>